<dbReference type="CDD" id="cd14797">
    <property type="entry name" value="DUF302"/>
    <property type="match status" value="1"/>
</dbReference>
<dbReference type="Gene3D" id="3.30.310.70">
    <property type="entry name" value="TT1751-like domain"/>
    <property type="match status" value="1"/>
</dbReference>
<proteinExistence type="predicted"/>
<dbReference type="Proteomes" id="UP000240042">
    <property type="component" value="Unassembled WGS sequence"/>
</dbReference>
<organism evidence="2 3">
    <name type="scientific">Brevinema andersonii</name>
    <dbReference type="NCBI Taxonomy" id="34097"/>
    <lineage>
        <taxon>Bacteria</taxon>
        <taxon>Pseudomonadati</taxon>
        <taxon>Spirochaetota</taxon>
        <taxon>Spirochaetia</taxon>
        <taxon>Brevinematales</taxon>
        <taxon>Brevinemataceae</taxon>
        <taxon>Brevinema</taxon>
    </lineage>
</organism>
<sequence>MKKLILHIFFMMWVVPMFSQEVLTKESPVSLEETLKVVESTLKSNNFTIFAKIDQADAAKKAGLSMNPGVVFIFGNPKVGASLMQENPVWVLDLPLKVAVYQDSNNITYISTFDMKKIAKRNKLSKTQMPKIQAMVDFLEKLLTIR</sequence>
<dbReference type="OrthoDB" id="9797709at2"/>
<gene>
    <name evidence="2" type="ORF">SAMN02745150_00590</name>
</gene>
<dbReference type="SUPFAM" id="SSF103247">
    <property type="entry name" value="TT1751-like"/>
    <property type="match status" value="1"/>
</dbReference>
<dbReference type="PANTHER" id="PTHR38342:SF2">
    <property type="entry name" value="INNER MEMBRANE OR EXPORTED"/>
    <property type="match status" value="1"/>
</dbReference>
<protein>
    <submittedName>
        <fullName evidence="2">Uncharacterized conserved protein, DUF302 family</fullName>
    </submittedName>
</protein>
<dbReference type="PANTHER" id="PTHR38342">
    <property type="entry name" value="SLR5037 PROTEIN"/>
    <property type="match status" value="1"/>
</dbReference>
<reference evidence="3" key="1">
    <citation type="submission" date="2016-10" db="EMBL/GenBank/DDBJ databases">
        <authorList>
            <person name="Varghese N."/>
            <person name="Submissions S."/>
        </authorList>
    </citation>
    <scope>NUCLEOTIDE SEQUENCE [LARGE SCALE GENOMIC DNA]</scope>
    <source>
        <strain evidence="3">ATCC 43811</strain>
    </source>
</reference>
<accession>A0A1I1DIX7</accession>
<dbReference type="InterPro" id="IPR005180">
    <property type="entry name" value="DUF302"/>
</dbReference>
<dbReference type="EMBL" id="FOKY01000002">
    <property type="protein sequence ID" value="SFB74929.1"/>
    <property type="molecule type" value="Genomic_DNA"/>
</dbReference>
<evidence type="ECO:0000313" key="3">
    <source>
        <dbReference type="Proteomes" id="UP000240042"/>
    </source>
</evidence>
<dbReference type="Pfam" id="PF03625">
    <property type="entry name" value="DUF302"/>
    <property type="match status" value="1"/>
</dbReference>
<evidence type="ECO:0000259" key="1">
    <source>
        <dbReference type="Pfam" id="PF03625"/>
    </source>
</evidence>
<feature type="domain" description="DUF302" evidence="1">
    <location>
        <begin position="53"/>
        <end position="114"/>
    </location>
</feature>
<dbReference type="STRING" id="34097.SAMN02745150_00590"/>
<dbReference type="RefSeq" id="WP_092318457.1">
    <property type="nucleotide sequence ID" value="NZ_FOKY01000002.1"/>
</dbReference>
<name>A0A1I1DIX7_BREAD</name>
<dbReference type="AlphaFoldDB" id="A0A1I1DIX7"/>
<evidence type="ECO:0000313" key="2">
    <source>
        <dbReference type="EMBL" id="SFB74929.1"/>
    </source>
</evidence>
<dbReference type="InterPro" id="IPR035923">
    <property type="entry name" value="TT1751-like_sf"/>
</dbReference>
<keyword evidence="3" id="KW-1185">Reference proteome</keyword>